<accession>D9RXU3</accession>
<keyword evidence="2" id="KW-1185">Reference proteome</keyword>
<proteinExistence type="predicted"/>
<evidence type="ECO:0000313" key="1">
    <source>
        <dbReference type="EMBL" id="ADL08167.1"/>
    </source>
</evidence>
<reference evidence="1 2" key="1">
    <citation type="journal article" date="2010" name="Stand. Genomic Sci.">
        <title>Complete genome sequence of Thermosediminibacter oceani type strain (JW/IW-1228P).</title>
        <authorList>
            <person name="Pitluck S."/>
            <person name="Yasawong M."/>
            <person name="Munk C."/>
            <person name="Nolan M."/>
            <person name="Lapidus A."/>
            <person name="Lucas S."/>
            <person name="Glavina Del Rio T."/>
            <person name="Tice H."/>
            <person name="Cheng J.F."/>
            <person name="Bruce D."/>
            <person name="Detter C."/>
            <person name="Tapia R."/>
            <person name="Han C."/>
            <person name="Goodwin L."/>
            <person name="Liolios K."/>
            <person name="Ivanova N."/>
            <person name="Mavromatis K."/>
            <person name="Mikhailova N."/>
            <person name="Pati A."/>
            <person name="Chen A."/>
            <person name="Palaniappan K."/>
            <person name="Land M."/>
            <person name="Hauser L."/>
            <person name="Chang Y.J."/>
            <person name="Jeffries C.D."/>
            <person name="Rohde M."/>
            <person name="Spring S."/>
            <person name="Sikorski J."/>
            <person name="Goker M."/>
            <person name="Woyke T."/>
            <person name="Bristow J."/>
            <person name="Eisen J.A."/>
            <person name="Markowitz V."/>
            <person name="Hugenholtz P."/>
            <person name="Kyrpides N.C."/>
            <person name="Klenk H.P."/>
        </authorList>
    </citation>
    <scope>NUCLEOTIDE SEQUENCE [LARGE SCALE GENOMIC DNA]</scope>
    <source>
        <strain evidence="2">ATCC BAA-1034 / DSM 16646 / JW/IW-1228P</strain>
    </source>
</reference>
<protein>
    <submittedName>
        <fullName evidence="1">Uncharacterized protein</fullName>
    </submittedName>
</protein>
<dbReference type="HOGENOM" id="CLU_3359027_0_0_9"/>
<organism evidence="1 2">
    <name type="scientific">Thermosediminibacter oceani (strain ATCC BAA-1034 / DSM 16646 / JW/IW-1228P)</name>
    <dbReference type="NCBI Taxonomy" id="555079"/>
    <lineage>
        <taxon>Bacteria</taxon>
        <taxon>Bacillati</taxon>
        <taxon>Bacillota</taxon>
        <taxon>Clostridia</taxon>
        <taxon>Thermosediminibacterales</taxon>
        <taxon>Thermosediminibacteraceae</taxon>
        <taxon>Thermosediminibacter</taxon>
    </lineage>
</organism>
<gene>
    <name evidence="1" type="ordered locus">Toce_1414</name>
</gene>
<dbReference type="Proteomes" id="UP000000272">
    <property type="component" value="Chromosome"/>
</dbReference>
<dbReference type="EMBL" id="CP002131">
    <property type="protein sequence ID" value="ADL08167.1"/>
    <property type="molecule type" value="Genomic_DNA"/>
</dbReference>
<name>D9RXU3_THEOJ</name>
<dbReference type="AlphaFoldDB" id="D9RXU3"/>
<evidence type="ECO:0000313" key="2">
    <source>
        <dbReference type="Proteomes" id="UP000000272"/>
    </source>
</evidence>
<dbReference type="KEGG" id="toc:Toce_1414"/>
<sequence>MEERELNKKASEKIPETFCSLKLIVEFEPDLRIMRA</sequence>